<name>A0A1U1B1M9_9MYCO</name>
<dbReference type="RefSeq" id="WP_165693094.1">
    <property type="nucleotide sequence ID" value="NZ_FVGW01000007.1"/>
</dbReference>
<evidence type="ECO:0000313" key="2">
    <source>
        <dbReference type="Proteomes" id="UP000190074"/>
    </source>
</evidence>
<sequence length="47" mass="4723">MITHAGGFSTLPDDAFKSSGTGVQTVVMWLDASGGDPKAGVTLGVRS</sequence>
<proteinExistence type="predicted"/>
<dbReference type="Proteomes" id="UP000190074">
    <property type="component" value="Unassembled WGS sequence"/>
</dbReference>
<gene>
    <name evidence="1" type="ORF">SAMEA2259716_03649</name>
</gene>
<dbReference type="EMBL" id="FVGW01000007">
    <property type="protein sequence ID" value="SKM34827.1"/>
    <property type="molecule type" value="Genomic_DNA"/>
</dbReference>
<evidence type="ECO:0000313" key="1">
    <source>
        <dbReference type="EMBL" id="SKM34827.1"/>
    </source>
</evidence>
<dbReference type="AlphaFoldDB" id="A0A1U1B1M9"/>
<organism evidence="1 2">
    <name type="scientific">Mycobacteroides abscessus subsp. massiliense</name>
    <dbReference type="NCBI Taxonomy" id="1962118"/>
    <lineage>
        <taxon>Bacteria</taxon>
        <taxon>Bacillati</taxon>
        <taxon>Actinomycetota</taxon>
        <taxon>Actinomycetes</taxon>
        <taxon>Mycobacteriales</taxon>
        <taxon>Mycobacteriaceae</taxon>
        <taxon>Mycobacteroides</taxon>
        <taxon>Mycobacteroides abscessus</taxon>
    </lineage>
</organism>
<accession>A0A1U1B1M9</accession>
<reference evidence="1 2" key="1">
    <citation type="submission" date="2016-11" db="EMBL/GenBank/DDBJ databases">
        <authorList>
            <consortium name="Pathogen Informatics"/>
        </authorList>
    </citation>
    <scope>NUCLEOTIDE SEQUENCE [LARGE SCALE GENOMIC DNA]</scope>
    <source>
        <strain evidence="1 2">911</strain>
    </source>
</reference>
<protein>
    <submittedName>
        <fullName evidence="1">Uncharacterized protein</fullName>
    </submittedName>
</protein>